<accession>A0A9W7TTK8</accession>
<evidence type="ECO:0000313" key="2">
    <source>
        <dbReference type="Proteomes" id="UP001059041"/>
    </source>
</evidence>
<protein>
    <submittedName>
        <fullName evidence="1">Uncharacterized protein</fullName>
    </submittedName>
</protein>
<keyword evidence="2" id="KW-1185">Reference proteome</keyword>
<name>A0A9W7TTK8_TRIRA</name>
<organism evidence="1 2">
    <name type="scientific">Triplophysa rosa</name>
    <name type="common">Cave loach</name>
    <dbReference type="NCBI Taxonomy" id="992332"/>
    <lineage>
        <taxon>Eukaryota</taxon>
        <taxon>Metazoa</taxon>
        <taxon>Chordata</taxon>
        <taxon>Craniata</taxon>
        <taxon>Vertebrata</taxon>
        <taxon>Euteleostomi</taxon>
        <taxon>Actinopterygii</taxon>
        <taxon>Neopterygii</taxon>
        <taxon>Teleostei</taxon>
        <taxon>Ostariophysi</taxon>
        <taxon>Cypriniformes</taxon>
        <taxon>Nemacheilidae</taxon>
        <taxon>Triplophysa</taxon>
    </lineage>
</organism>
<evidence type="ECO:0000313" key="1">
    <source>
        <dbReference type="EMBL" id="KAI7802208.1"/>
    </source>
</evidence>
<dbReference type="Proteomes" id="UP001059041">
    <property type="component" value="Linkage Group LG12"/>
</dbReference>
<proteinExistence type="predicted"/>
<sequence length="70" mass="7479">MGQSRSAGLLALSTHLHHHPWTHTAQPVLLGLLDDLVLAALLLLDSSLAPAVQSTLLASWNLYHVVPPQA</sequence>
<gene>
    <name evidence="1" type="ORF">IRJ41_003532</name>
</gene>
<dbReference type="AlphaFoldDB" id="A0A9W7TTK8"/>
<comment type="caution">
    <text evidence="1">The sequence shown here is derived from an EMBL/GenBank/DDBJ whole genome shotgun (WGS) entry which is preliminary data.</text>
</comment>
<dbReference type="EMBL" id="JAFHDT010000012">
    <property type="protein sequence ID" value="KAI7802208.1"/>
    <property type="molecule type" value="Genomic_DNA"/>
</dbReference>
<reference evidence="1" key="1">
    <citation type="submission" date="2021-02" db="EMBL/GenBank/DDBJ databases">
        <title>Comparative genomics reveals that relaxation of natural selection precedes convergent phenotypic evolution of cavefish.</title>
        <authorList>
            <person name="Peng Z."/>
        </authorList>
    </citation>
    <scope>NUCLEOTIDE SEQUENCE</scope>
    <source>
        <tissue evidence="1">Muscle</tissue>
    </source>
</reference>